<proteinExistence type="predicted"/>
<evidence type="ECO:0000313" key="3">
    <source>
        <dbReference type="Proteomes" id="UP000320431"/>
    </source>
</evidence>
<evidence type="ECO:0008006" key="4">
    <source>
        <dbReference type="Google" id="ProtNLM"/>
    </source>
</evidence>
<organism evidence="2 3">
    <name type="scientific">Marilutibacter maris</name>
    <dbReference type="NCBI Taxonomy" id="1605891"/>
    <lineage>
        <taxon>Bacteria</taxon>
        <taxon>Pseudomonadati</taxon>
        <taxon>Pseudomonadota</taxon>
        <taxon>Gammaproteobacteria</taxon>
        <taxon>Lysobacterales</taxon>
        <taxon>Lysobacteraceae</taxon>
        <taxon>Marilutibacter</taxon>
    </lineage>
</organism>
<dbReference type="SUPFAM" id="SSF81901">
    <property type="entry name" value="HCP-like"/>
    <property type="match status" value="1"/>
</dbReference>
<dbReference type="Gene3D" id="1.25.40.10">
    <property type="entry name" value="Tetratricopeptide repeat domain"/>
    <property type="match status" value="1"/>
</dbReference>
<name>A0A5N6BXN6_9GAMM</name>
<comment type="caution">
    <text evidence="2">The sequence shown here is derived from an EMBL/GenBank/DDBJ whole genome shotgun (WGS) entry which is preliminary data.</text>
</comment>
<dbReference type="AlphaFoldDB" id="A0A5N6BXN6"/>
<gene>
    <name evidence="2" type="ORF">FKV24_010735</name>
</gene>
<dbReference type="Proteomes" id="UP000320431">
    <property type="component" value="Unassembled WGS sequence"/>
</dbReference>
<dbReference type="InterPro" id="IPR011990">
    <property type="entry name" value="TPR-like_helical_dom_sf"/>
</dbReference>
<accession>A0A5N6BXN6</accession>
<reference evidence="2 3" key="1">
    <citation type="submission" date="2019-10" db="EMBL/GenBank/DDBJ databases">
        <title>Lysobacter alkalisoli sp. nov., isolated from saline-alkaline soil.</title>
        <authorList>
            <person name="Sun J.-Q."/>
        </authorList>
    </citation>
    <scope>NUCLEOTIDE SEQUENCE [LARGE SCALE GENOMIC DNA]</scope>
    <source>
        <strain evidence="2 3">KCTC 42381</strain>
    </source>
</reference>
<evidence type="ECO:0000256" key="1">
    <source>
        <dbReference type="SAM" id="MobiDB-lite"/>
    </source>
</evidence>
<sequence>MASRRRSAAAARVGRASTCAASTLASFAPQAIVAMKPILLALCLFSPAALACDTSHLGLSGSLKVETCSPQESSDCINAAQALYEYSEAIADSDALFTIALQANPWRMYDGQMRILTVEDLADTIRPQLDGKVERVELIGSWTGVSPAPGVPSLAERVSKALGGFPVTGEDGFLWLSQDGTRRTTRQAFTLREGAGAYFLPKNADVFSPLVAGWPAFVQERVGSDDPELMMLAAAAWDVFFLCPDKALASFEQAAAMGNAIAAYNAATMRLERDADGDRDAAIKLLERGVELGDDRSRSRLKAERAGERSVRMGKASS</sequence>
<feature type="region of interest" description="Disordered" evidence="1">
    <location>
        <begin position="295"/>
        <end position="318"/>
    </location>
</feature>
<protein>
    <recommendedName>
        <fullName evidence="4">Tetratricopeptide repeat protein</fullName>
    </recommendedName>
</protein>
<feature type="compositionally biased region" description="Basic and acidic residues" evidence="1">
    <location>
        <begin position="295"/>
        <end position="311"/>
    </location>
</feature>
<evidence type="ECO:0000313" key="2">
    <source>
        <dbReference type="EMBL" id="KAB8185239.1"/>
    </source>
</evidence>
<dbReference type="EMBL" id="VICD02000177">
    <property type="protein sequence ID" value="KAB8185239.1"/>
    <property type="molecule type" value="Genomic_DNA"/>
</dbReference>